<dbReference type="GO" id="GO:0071004">
    <property type="term" value="C:U2-type prespliceosome"/>
    <property type="evidence" value="ECO:0007669"/>
    <property type="project" value="EnsemblFungi"/>
</dbReference>
<sequence>LWMGELDPWWDENAIKSIWGSFGFNNVNVKLIKEKIQQGYNAGYCFIEFPTLELASSALSSNGSKIPNTNKSLKLNWASGGNASQPITNGQQSMGNGSRSGEVSIFVGDLAPDVTDTVLYEYFGTKYSSVSGTKIMIDQQTGGSKGYGFVRFLNELEQQRALVEMQGAILNGRPIRVSTAVPKNRQQGGQQMGGMRQPFHQQQPQLQSQQSLNSIPQNAQSQQILNSFDSQYQPPLTQFTDPNNTTVFIGGLSSMVTEDELRLYFQPFGDITYVKIPIGKGCGFVQYVTRASAELAISKMQGYPIGNSRIRLSWGRSNSNPKPQAYQKQPELPLLYGYPSTNQP</sequence>
<evidence type="ECO:0000259" key="5">
    <source>
        <dbReference type="PROSITE" id="PS50102"/>
    </source>
</evidence>
<dbReference type="GeneID" id="30197877"/>
<dbReference type="CDD" id="cd12345">
    <property type="entry name" value="RRM2_SECp43_like"/>
    <property type="match status" value="1"/>
</dbReference>
<dbReference type="OrthoDB" id="446113at2759"/>
<dbReference type="RefSeq" id="XP_019040661.1">
    <property type="nucleotide sequence ID" value="XM_019180631.1"/>
</dbReference>
<evidence type="ECO:0000256" key="3">
    <source>
        <dbReference type="PROSITE-ProRule" id="PRU00176"/>
    </source>
</evidence>
<dbReference type="EMBL" id="KV454209">
    <property type="protein sequence ID" value="ODQ61454.1"/>
    <property type="molecule type" value="Genomic_DNA"/>
</dbReference>
<dbReference type="CDD" id="cd12346">
    <property type="entry name" value="RRM3_NGR1_NAM8_like"/>
    <property type="match status" value="1"/>
</dbReference>
<dbReference type="FunFam" id="3.30.70.330:FF:000065">
    <property type="entry name" value="mRNA binding post-transcriptional regulator"/>
    <property type="match status" value="1"/>
</dbReference>
<dbReference type="GO" id="GO:0003729">
    <property type="term" value="F:mRNA binding"/>
    <property type="evidence" value="ECO:0007669"/>
    <property type="project" value="EnsemblFungi"/>
</dbReference>
<dbReference type="InterPro" id="IPR050825">
    <property type="entry name" value="RBM42_RBP45_47-like"/>
</dbReference>
<feature type="domain" description="RRM" evidence="5">
    <location>
        <begin position="1"/>
        <end position="80"/>
    </location>
</feature>
<dbReference type="InterPro" id="IPR000504">
    <property type="entry name" value="RRM_dom"/>
</dbReference>
<dbReference type="SUPFAM" id="SSF54928">
    <property type="entry name" value="RNA-binding domain, RBD"/>
    <property type="match status" value="3"/>
</dbReference>
<dbReference type="InterPro" id="IPR012677">
    <property type="entry name" value="Nucleotide-bd_a/b_plait_sf"/>
</dbReference>
<feature type="region of interest" description="Disordered" evidence="4">
    <location>
        <begin position="183"/>
        <end position="210"/>
    </location>
</feature>
<dbReference type="GO" id="GO:0005685">
    <property type="term" value="C:U1 snRNP"/>
    <property type="evidence" value="ECO:0007669"/>
    <property type="project" value="EnsemblFungi"/>
</dbReference>
<gene>
    <name evidence="6" type="ORF">WICANDRAFT_15111</name>
</gene>
<dbReference type="Pfam" id="PF00076">
    <property type="entry name" value="RRM_1"/>
    <property type="match status" value="3"/>
</dbReference>
<dbReference type="PROSITE" id="PS50102">
    <property type="entry name" value="RRM"/>
    <property type="match status" value="3"/>
</dbReference>
<dbReference type="CDD" id="cd12611">
    <property type="entry name" value="RRM1_NGR1_NAM8_like"/>
    <property type="match status" value="1"/>
</dbReference>
<dbReference type="Gene3D" id="3.30.70.330">
    <property type="match status" value="3"/>
</dbReference>
<feature type="non-terminal residue" evidence="6">
    <location>
        <position position="344"/>
    </location>
</feature>
<dbReference type="GO" id="GO:0048026">
    <property type="term" value="P:positive regulation of mRNA splicing, via spliceosome"/>
    <property type="evidence" value="ECO:0007669"/>
    <property type="project" value="EnsemblFungi"/>
</dbReference>
<evidence type="ECO:0000313" key="7">
    <source>
        <dbReference type="Proteomes" id="UP000094112"/>
    </source>
</evidence>
<evidence type="ECO:0000313" key="6">
    <source>
        <dbReference type="EMBL" id="ODQ61454.1"/>
    </source>
</evidence>
<proteinExistence type="predicted"/>
<evidence type="ECO:0000256" key="2">
    <source>
        <dbReference type="ARBA" id="ARBA00022884"/>
    </source>
</evidence>
<reference evidence="6 7" key="1">
    <citation type="journal article" date="2016" name="Proc. Natl. Acad. Sci. U.S.A.">
        <title>Comparative genomics of biotechnologically important yeasts.</title>
        <authorList>
            <person name="Riley R."/>
            <person name="Haridas S."/>
            <person name="Wolfe K.H."/>
            <person name="Lopes M.R."/>
            <person name="Hittinger C.T."/>
            <person name="Goeker M."/>
            <person name="Salamov A.A."/>
            <person name="Wisecaver J.H."/>
            <person name="Long T.M."/>
            <person name="Calvey C.H."/>
            <person name="Aerts A.L."/>
            <person name="Barry K.W."/>
            <person name="Choi C."/>
            <person name="Clum A."/>
            <person name="Coughlan A.Y."/>
            <person name="Deshpande S."/>
            <person name="Douglass A.P."/>
            <person name="Hanson S.J."/>
            <person name="Klenk H.-P."/>
            <person name="LaButti K.M."/>
            <person name="Lapidus A."/>
            <person name="Lindquist E.A."/>
            <person name="Lipzen A.M."/>
            <person name="Meier-Kolthoff J.P."/>
            <person name="Ohm R.A."/>
            <person name="Otillar R.P."/>
            <person name="Pangilinan J.L."/>
            <person name="Peng Y."/>
            <person name="Rokas A."/>
            <person name="Rosa C.A."/>
            <person name="Scheuner C."/>
            <person name="Sibirny A.A."/>
            <person name="Slot J.C."/>
            <person name="Stielow J.B."/>
            <person name="Sun H."/>
            <person name="Kurtzman C.P."/>
            <person name="Blackwell M."/>
            <person name="Grigoriev I.V."/>
            <person name="Jeffries T.W."/>
        </authorList>
    </citation>
    <scope>NUCLEOTIDE SEQUENCE [LARGE SCALE GENOMIC DNA]</scope>
    <source>
        <strain evidence="7">ATCC 58044 / CBS 1984 / NCYC 433 / NRRL Y-366-8</strain>
    </source>
</reference>
<dbReference type="InterPro" id="IPR035979">
    <property type="entry name" value="RBD_domain_sf"/>
</dbReference>
<keyword evidence="2 3" id="KW-0694">RNA-binding</keyword>
<feature type="domain" description="RRM" evidence="5">
    <location>
        <begin position="103"/>
        <end position="182"/>
    </location>
</feature>
<dbReference type="PANTHER" id="PTHR47640">
    <property type="entry name" value="TRNA SELENOCYSTEINE 1-ASSOCIATED PROTEIN 1-RELATED-RELATED"/>
    <property type="match status" value="1"/>
</dbReference>
<organism evidence="6 7">
    <name type="scientific">Wickerhamomyces anomalus (strain ATCC 58044 / CBS 1984 / NCYC 433 / NRRL Y-366-8)</name>
    <name type="common">Yeast</name>
    <name type="synonym">Hansenula anomala</name>
    <dbReference type="NCBI Taxonomy" id="683960"/>
    <lineage>
        <taxon>Eukaryota</taxon>
        <taxon>Fungi</taxon>
        <taxon>Dikarya</taxon>
        <taxon>Ascomycota</taxon>
        <taxon>Saccharomycotina</taxon>
        <taxon>Saccharomycetes</taxon>
        <taxon>Phaffomycetales</taxon>
        <taxon>Wickerhamomycetaceae</taxon>
        <taxon>Wickerhamomyces</taxon>
    </lineage>
</organism>
<keyword evidence="7" id="KW-1185">Reference proteome</keyword>
<feature type="region of interest" description="Disordered" evidence="4">
    <location>
        <begin position="314"/>
        <end position="344"/>
    </location>
</feature>
<name>A0A1E3P8B1_WICAA</name>
<evidence type="ECO:0000256" key="1">
    <source>
        <dbReference type="ARBA" id="ARBA00022737"/>
    </source>
</evidence>
<accession>A0A1E3P8B1</accession>
<dbReference type="GO" id="GO:0005829">
    <property type="term" value="C:cytosol"/>
    <property type="evidence" value="ECO:0007669"/>
    <property type="project" value="TreeGrafter"/>
</dbReference>
<feature type="compositionally biased region" description="Low complexity" evidence="4">
    <location>
        <begin position="185"/>
        <end position="210"/>
    </location>
</feature>
<keyword evidence="1" id="KW-0677">Repeat</keyword>
<dbReference type="GO" id="GO:0000243">
    <property type="term" value="C:commitment complex"/>
    <property type="evidence" value="ECO:0007669"/>
    <property type="project" value="EnsemblFungi"/>
</dbReference>
<dbReference type="SMART" id="SM00360">
    <property type="entry name" value="RRM"/>
    <property type="match status" value="3"/>
</dbReference>
<evidence type="ECO:0000256" key="4">
    <source>
        <dbReference type="SAM" id="MobiDB-lite"/>
    </source>
</evidence>
<dbReference type="PANTHER" id="PTHR47640:SF10">
    <property type="entry name" value="TRNA SELENOCYSTEINE 1-ASSOCIATED PROTEIN 1-RELATED"/>
    <property type="match status" value="1"/>
</dbReference>
<dbReference type="STRING" id="683960.A0A1E3P8B1"/>
<feature type="non-terminal residue" evidence="6">
    <location>
        <position position="1"/>
    </location>
</feature>
<protein>
    <recommendedName>
        <fullName evidence="5">RRM domain-containing protein</fullName>
    </recommendedName>
</protein>
<dbReference type="AlphaFoldDB" id="A0A1E3P8B1"/>
<dbReference type="Proteomes" id="UP000094112">
    <property type="component" value="Unassembled WGS sequence"/>
</dbReference>
<dbReference type="GO" id="GO:0006376">
    <property type="term" value="P:mRNA splice site recognition"/>
    <property type="evidence" value="ECO:0007669"/>
    <property type="project" value="EnsemblFungi"/>
</dbReference>
<feature type="domain" description="RRM" evidence="5">
    <location>
        <begin position="245"/>
        <end position="317"/>
    </location>
</feature>